<feature type="transmembrane region" description="Helical" evidence="8">
    <location>
        <begin position="73"/>
        <end position="91"/>
    </location>
</feature>
<dbReference type="SUPFAM" id="SSF103481">
    <property type="entry name" value="Multidrug resistance efflux transporter EmrE"/>
    <property type="match status" value="2"/>
</dbReference>
<organism evidence="10 11">
    <name type="scientific">Enterococcus canis</name>
    <dbReference type="NCBI Taxonomy" id="214095"/>
    <lineage>
        <taxon>Bacteria</taxon>
        <taxon>Bacillati</taxon>
        <taxon>Bacillota</taxon>
        <taxon>Bacilli</taxon>
        <taxon>Lactobacillales</taxon>
        <taxon>Enterococcaceae</taxon>
        <taxon>Enterococcus</taxon>
    </lineage>
</organism>
<dbReference type="InterPro" id="IPR004626">
    <property type="entry name" value="RarD"/>
</dbReference>
<dbReference type="PANTHER" id="PTHR22911">
    <property type="entry name" value="ACYL-MALONYL CONDENSING ENZYME-RELATED"/>
    <property type="match status" value="1"/>
</dbReference>
<feature type="transmembrane region" description="Helical" evidence="8">
    <location>
        <begin position="262"/>
        <end position="281"/>
    </location>
</feature>
<keyword evidence="5 8" id="KW-0812">Transmembrane</keyword>
<feature type="domain" description="EamA" evidence="9">
    <location>
        <begin position="3"/>
        <end position="135"/>
    </location>
</feature>
<evidence type="ECO:0000256" key="8">
    <source>
        <dbReference type="SAM" id="Phobius"/>
    </source>
</evidence>
<dbReference type="Pfam" id="PF00892">
    <property type="entry name" value="EamA"/>
    <property type="match status" value="1"/>
</dbReference>
<dbReference type="STRING" id="214095.RU97_GL001941"/>
<evidence type="ECO:0000256" key="1">
    <source>
        <dbReference type="ARBA" id="ARBA00004651"/>
    </source>
</evidence>
<feature type="transmembrane region" description="Helical" evidence="8">
    <location>
        <begin position="145"/>
        <end position="161"/>
    </location>
</feature>
<dbReference type="Proteomes" id="UP000181884">
    <property type="component" value="Unassembled WGS sequence"/>
</dbReference>
<evidence type="ECO:0000256" key="2">
    <source>
        <dbReference type="ARBA" id="ARBA00007362"/>
    </source>
</evidence>
<dbReference type="NCBIfam" id="TIGR00688">
    <property type="entry name" value="rarD"/>
    <property type="match status" value="1"/>
</dbReference>
<evidence type="ECO:0000313" key="10">
    <source>
        <dbReference type="EMBL" id="OJG18544.1"/>
    </source>
</evidence>
<accession>A0A1L8RFN6</accession>
<name>A0A1L8RFN6_9ENTE</name>
<dbReference type="GO" id="GO:0005886">
    <property type="term" value="C:plasma membrane"/>
    <property type="evidence" value="ECO:0007669"/>
    <property type="project" value="UniProtKB-SubCell"/>
</dbReference>
<evidence type="ECO:0000256" key="7">
    <source>
        <dbReference type="ARBA" id="ARBA00023136"/>
    </source>
</evidence>
<evidence type="ECO:0000256" key="6">
    <source>
        <dbReference type="ARBA" id="ARBA00022989"/>
    </source>
</evidence>
<keyword evidence="6 8" id="KW-1133">Transmembrane helix</keyword>
<evidence type="ECO:0000259" key="9">
    <source>
        <dbReference type="Pfam" id="PF00892"/>
    </source>
</evidence>
<protein>
    <submittedName>
        <fullName evidence="10">Protein RarD</fullName>
    </submittedName>
</protein>
<reference evidence="10 11" key="1">
    <citation type="submission" date="2014-12" db="EMBL/GenBank/DDBJ databases">
        <title>Draft genome sequences of 29 type strains of Enterococci.</title>
        <authorList>
            <person name="Zhong Z."/>
            <person name="Sun Z."/>
            <person name="Liu W."/>
            <person name="Zhang W."/>
            <person name="Zhang H."/>
        </authorList>
    </citation>
    <scope>NUCLEOTIDE SEQUENCE [LARGE SCALE GENOMIC DNA]</scope>
    <source>
        <strain evidence="10 11">DSM 17029</strain>
    </source>
</reference>
<comment type="subcellular location">
    <subcellularLocation>
        <location evidence="1">Cell membrane</location>
        <topology evidence="1">Multi-pass membrane protein</topology>
    </subcellularLocation>
</comment>
<sequence length="285" mass="32573">MYGVVTYTIWGFLPLFWRYLDGINTWELLGYRILWAFFVMTVLCMCYFPWAFLKEQLYQIFQQPSLQRNLLKAAGAIGLNWAAFIFCVSHGQTAEASFAYFLSPMFTVFFGYFRFHEVLNRGQWVAILLLCGGIITKCLLGARLALIPLVMSLAVAYYGALEKEGQIHPFIRMWVETFLLLPIVLLLMIGGMPLLQPKWTINVGLLMSGVVTALPLVLFMEASVRLPQTVLAILQYLNPLLMLGVSIFFFHEPWQAAEGWAYIWIFAGSTVFAASMVRLGWRKTE</sequence>
<gene>
    <name evidence="10" type="ORF">RU97_GL001941</name>
</gene>
<dbReference type="InterPro" id="IPR000620">
    <property type="entry name" value="EamA_dom"/>
</dbReference>
<evidence type="ECO:0000256" key="5">
    <source>
        <dbReference type="ARBA" id="ARBA00022692"/>
    </source>
</evidence>
<comment type="caution">
    <text evidence="10">The sequence shown here is derived from an EMBL/GenBank/DDBJ whole genome shotgun (WGS) entry which is preliminary data.</text>
</comment>
<dbReference type="PANTHER" id="PTHR22911:SF137">
    <property type="entry name" value="SOLUTE CARRIER FAMILY 35 MEMBER G2-RELATED"/>
    <property type="match status" value="1"/>
</dbReference>
<feature type="transmembrane region" description="Helical" evidence="8">
    <location>
        <begin position="231"/>
        <end position="250"/>
    </location>
</feature>
<dbReference type="EMBL" id="JXKH01000004">
    <property type="protein sequence ID" value="OJG18544.1"/>
    <property type="molecule type" value="Genomic_DNA"/>
</dbReference>
<dbReference type="Gene3D" id="1.10.3730.20">
    <property type="match status" value="1"/>
</dbReference>
<feature type="transmembrane region" description="Helical" evidence="8">
    <location>
        <begin position="33"/>
        <end position="53"/>
    </location>
</feature>
<feature type="transmembrane region" description="Helical" evidence="8">
    <location>
        <begin position="201"/>
        <end position="219"/>
    </location>
</feature>
<keyword evidence="3" id="KW-0813">Transport</keyword>
<dbReference type="InterPro" id="IPR037185">
    <property type="entry name" value="EmrE-like"/>
</dbReference>
<keyword evidence="7 8" id="KW-0472">Membrane</keyword>
<keyword evidence="11" id="KW-1185">Reference proteome</keyword>
<keyword evidence="4" id="KW-1003">Cell membrane</keyword>
<feature type="transmembrane region" description="Helical" evidence="8">
    <location>
        <begin position="97"/>
        <end position="115"/>
    </location>
</feature>
<evidence type="ECO:0000256" key="4">
    <source>
        <dbReference type="ARBA" id="ARBA00022475"/>
    </source>
</evidence>
<proteinExistence type="inferred from homology"/>
<comment type="similarity">
    <text evidence="2">Belongs to the EamA transporter family.</text>
</comment>
<dbReference type="AlphaFoldDB" id="A0A1L8RFN6"/>
<feature type="transmembrane region" description="Helical" evidence="8">
    <location>
        <begin position="173"/>
        <end position="195"/>
    </location>
</feature>
<evidence type="ECO:0000256" key="3">
    <source>
        <dbReference type="ARBA" id="ARBA00022448"/>
    </source>
</evidence>
<evidence type="ECO:0000313" key="11">
    <source>
        <dbReference type="Proteomes" id="UP000181884"/>
    </source>
</evidence>